<comment type="caution">
    <text evidence="1">The sequence shown here is derived from an EMBL/GenBank/DDBJ whole genome shotgun (WGS) entry which is preliminary data.</text>
</comment>
<evidence type="ECO:0000313" key="2">
    <source>
        <dbReference type="Proteomes" id="UP000829398"/>
    </source>
</evidence>
<keyword evidence="1" id="KW-0548">Nucleotidyltransferase</keyword>
<accession>A0ACB8KN37</accession>
<dbReference type="EMBL" id="CM039174">
    <property type="protein sequence ID" value="KAH9755721.1"/>
    <property type="molecule type" value="Genomic_DNA"/>
</dbReference>
<keyword evidence="1" id="KW-0808">Transferase</keyword>
<name>A0ACB8KN37_CITSI</name>
<dbReference type="Proteomes" id="UP000829398">
    <property type="component" value="Chromosome 5"/>
</dbReference>
<reference evidence="2" key="1">
    <citation type="journal article" date="2023" name="Hortic. Res.">
        <title>A chromosome-level phased genome enabling allele-level studies in sweet orange: a case study on citrus Huanglongbing tolerance.</title>
        <authorList>
            <person name="Wu B."/>
            <person name="Yu Q."/>
            <person name="Deng Z."/>
            <person name="Duan Y."/>
            <person name="Luo F."/>
            <person name="Gmitter F. Jr."/>
        </authorList>
    </citation>
    <scope>NUCLEOTIDE SEQUENCE [LARGE SCALE GENOMIC DNA]</scope>
    <source>
        <strain evidence="2">cv. Valencia</strain>
    </source>
</reference>
<organism evidence="1 2">
    <name type="scientific">Citrus sinensis</name>
    <name type="common">Sweet orange</name>
    <name type="synonym">Citrus aurantium var. sinensis</name>
    <dbReference type="NCBI Taxonomy" id="2711"/>
    <lineage>
        <taxon>Eukaryota</taxon>
        <taxon>Viridiplantae</taxon>
        <taxon>Streptophyta</taxon>
        <taxon>Embryophyta</taxon>
        <taxon>Tracheophyta</taxon>
        <taxon>Spermatophyta</taxon>
        <taxon>Magnoliopsida</taxon>
        <taxon>eudicotyledons</taxon>
        <taxon>Gunneridae</taxon>
        <taxon>Pentapetalae</taxon>
        <taxon>rosids</taxon>
        <taxon>malvids</taxon>
        <taxon>Sapindales</taxon>
        <taxon>Rutaceae</taxon>
        <taxon>Aurantioideae</taxon>
        <taxon>Citrus</taxon>
    </lineage>
</organism>
<keyword evidence="2" id="KW-1185">Reference proteome</keyword>
<sequence>MPRHQQENRGIHSELFEIIKRRITTEQNELLLAPFSDSEVKNAIFDMNPDKSPGPDGMNPAFYQKFWHIVGKDVVAACLSFINDVSFPMGLNDTSIVLIPKKQRPETLADMRPIALCNVLYKIVSKMLANRMKSVLDSVVSEAQSAFVPGRAITDNIIVSAEIMHFLKRKRQGKHGVAALKIDMSKAYDRLEWVNLIMLCVTTVRYKVLRENKEVGPIIPSRGLRQGDPLSPYLFILCAEGLSSLIKRQERVGLIHGVRVARSAPVVTHLFFADDSFLFFRANQAEALVVKQILETYGCASGQLINFSKSSISFSANVQERAVSQICGTLDVNATEDHGTYLGLPSNIGRKKKAVFSYIRDKVRKRLQGWQSKLLSRAGKEILLKTVAQAMPNYAMNVYLLPLDLCKELEIMMNSFWWGTKSRGGRGISWMRWEHLCKPKDFGGMGFKQLHTFNIAMLGKQVWKLLTRPESLVAKTLKARYFPRTSVNEAKLGHNPSFVWRSIVAAKDVVVSGSRIQIGHGQQVLIGQDPWLPDTNNGFITSRIHEELAVAKVSSLMVPNQRSWDLDLLADIFNERDRELILQIPLSQRRESDVWYWLHDPCGVYSVRSCYKLLTHRDSDSSTRVWRSLWRLEVPSKVRNFLWRAATNVLPTASNLVHRRVAIAPTCSLCNACNETVTHALLECGFARSCWISSAVGALGHYTSFLGWLEFIFTMYNKENCQLAAMICWRIWIHRNDFVWNQRRSSGLQVLNSAGRMLFQWQSAKNQLLWADVAAVNGSHGAVCWEKPCDGWLKCNVDAAIFKAHGKFSIGCVIRNSDGDFVTARCKCFPGNFGSREAEALGIREALSWIKRLQLTSVIIEMDNLQVFQALTEKFSSPNGFGLIIEECRSLAMSIGEVQFSFVRRSANSAAHCVARVGGSMSGPGEWRHVPPPCLLHNL</sequence>
<evidence type="ECO:0000313" key="1">
    <source>
        <dbReference type="EMBL" id="KAH9755721.1"/>
    </source>
</evidence>
<protein>
    <submittedName>
        <fullName evidence="1">Reverse transcriptase domain-containing protein</fullName>
    </submittedName>
</protein>
<proteinExistence type="predicted"/>
<gene>
    <name evidence="1" type="ORF">KPL71_015878</name>
</gene>
<keyword evidence="1" id="KW-0695">RNA-directed DNA polymerase</keyword>